<evidence type="ECO:0000313" key="2">
    <source>
        <dbReference type="Proteomes" id="UP001165653"/>
    </source>
</evidence>
<accession>A0ABT3G013</accession>
<evidence type="ECO:0000313" key="1">
    <source>
        <dbReference type="EMBL" id="MCW1913007.1"/>
    </source>
</evidence>
<dbReference type="EMBL" id="JAPDDR010000002">
    <property type="protein sequence ID" value="MCW1913007.1"/>
    <property type="molecule type" value="Genomic_DNA"/>
</dbReference>
<protein>
    <submittedName>
        <fullName evidence="1">DUF2958 domain-containing protein</fullName>
    </submittedName>
</protein>
<dbReference type="RefSeq" id="WP_264512004.1">
    <property type="nucleotide sequence ID" value="NZ_JAPDDR010000002.1"/>
</dbReference>
<organism evidence="1 2">
    <name type="scientific">Luteolibacter rhizosphaerae</name>
    <dbReference type="NCBI Taxonomy" id="2989719"/>
    <lineage>
        <taxon>Bacteria</taxon>
        <taxon>Pseudomonadati</taxon>
        <taxon>Verrucomicrobiota</taxon>
        <taxon>Verrucomicrobiia</taxon>
        <taxon>Verrucomicrobiales</taxon>
        <taxon>Verrucomicrobiaceae</taxon>
        <taxon>Luteolibacter</taxon>
    </lineage>
</organism>
<keyword evidence="2" id="KW-1185">Reference proteome</keyword>
<dbReference type="Proteomes" id="UP001165653">
    <property type="component" value="Unassembled WGS sequence"/>
</dbReference>
<proteinExistence type="predicted"/>
<dbReference type="Pfam" id="PF11171">
    <property type="entry name" value="DUF2958"/>
    <property type="match status" value="1"/>
</dbReference>
<reference evidence="1" key="1">
    <citation type="submission" date="2022-10" db="EMBL/GenBank/DDBJ databases">
        <title>Luteolibacter sp. GHJ8, whole genome shotgun sequencing project.</title>
        <authorList>
            <person name="Zhao G."/>
            <person name="Shen L."/>
        </authorList>
    </citation>
    <scope>NUCLEOTIDE SEQUENCE</scope>
    <source>
        <strain evidence="1">GHJ8</strain>
    </source>
</reference>
<sequence>MSLLPEHLRQSLIVNWELMIVAPEAGVCPDLYPEVKLFAPKGCAIWLLTELNPDTNVAFGLCDLGLGQPELGYVDLNELEALAATDGFEIQVDLEFDTHTPLSKYAELAKTAGRIEDW</sequence>
<name>A0ABT3G013_9BACT</name>
<dbReference type="InterPro" id="IPR021341">
    <property type="entry name" value="DUF2958"/>
</dbReference>
<gene>
    <name evidence="1" type="ORF">OJ996_05460</name>
</gene>
<comment type="caution">
    <text evidence="1">The sequence shown here is derived from an EMBL/GenBank/DDBJ whole genome shotgun (WGS) entry which is preliminary data.</text>
</comment>